<organism evidence="1 2">
    <name type="scientific">Clostridium beijerinckii</name>
    <name type="common">Clostridium MP</name>
    <dbReference type="NCBI Taxonomy" id="1520"/>
    <lineage>
        <taxon>Bacteria</taxon>
        <taxon>Bacillati</taxon>
        <taxon>Bacillota</taxon>
        <taxon>Clostridia</taxon>
        <taxon>Eubacteriales</taxon>
        <taxon>Clostridiaceae</taxon>
        <taxon>Clostridium</taxon>
    </lineage>
</organism>
<evidence type="ECO:0000313" key="1">
    <source>
        <dbReference type="EMBL" id="MBC2477883.1"/>
    </source>
</evidence>
<dbReference type="AlphaFoldDB" id="A0AAW3WGH3"/>
<reference evidence="1" key="1">
    <citation type="submission" date="2020-04" db="EMBL/GenBank/DDBJ databases">
        <authorList>
            <person name="Brown S."/>
        </authorList>
    </citation>
    <scope>NUCLEOTIDE SEQUENCE</scope>
    <source>
        <strain evidence="1">DJ015</strain>
    </source>
</reference>
<comment type="caution">
    <text evidence="1">The sequence shown here is derived from an EMBL/GenBank/DDBJ whole genome shotgun (WGS) entry which is preliminary data.</text>
</comment>
<dbReference type="EMBL" id="JABAGV010000135">
    <property type="protein sequence ID" value="MBC2477883.1"/>
    <property type="molecule type" value="Genomic_DNA"/>
</dbReference>
<dbReference type="Proteomes" id="UP001194098">
    <property type="component" value="Unassembled WGS sequence"/>
</dbReference>
<protein>
    <recommendedName>
        <fullName evidence="3">Spo0E like sporulation regulatory protein</fullName>
    </recommendedName>
</protein>
<sequence length="49" mass="6085">MVESIKKELKKFVYSIRLTKRQKELLKKNEWIKKELDKIVIDYLNIYLD</sequence>
<evidence type="ECO:0008006" key="3">
    <source>
        <dbReference type="Google" id="ProtNLM"/>
    </source>
</evidence>
<evidence type="ECO:0000313" key="2">
    <source>
        <dbReference type="Proteomes" id="UP001194098"/>
    </source>
</evidence>
<dbReference type="RefSeq" id="WP_171781464.1">
    <property type="nucleotide sequence ID" value="NZ_JABAGV010000135.1"/>
</dbReference>
<gene>
    <name evidence="1" type="ORF">HGI39_25010</name>
</gene>
<reference evidence="1" key="2">
    <citation type="journal article" date="2022" name="Nat. Biotechnol.">
        <title>Carbon-negative production of acetone and isopropanol by gas fermentation at industrial pilot scale.</title>
        <authorList>
            <person name="Liew F.E."/>
            <person name="Nogle R."/>
            <person name="Abdalla T."/>
            <person name="Rasor B.J."/>
            <person name="Canter C."/>
            <person name="Jensen R.O."/>
            <person name="Wang L."/>
            <person name="Strutz J."/>
            <person name="Chirania P."/>
            <person name="De Tissera S."/>
            <person name="Mueller A.P."/>
            <person name="Ruan Z."/>
            <person name="Gao A."/>
            <person name="Tran L."/>
            <person name="Engle N.L."/>
            <person name="Bromley J.C."/>
            <person name="Daniell J."/>
            <person name="Conrado R."/>
            <person name="Tschaplinski T.J."/>
            <person name="Giannone R.J."/>
            <person name="Hettich R.L."/>
            <person name="Karim A.S."/>
            <person name="Simpson S.D."/>
            <person name="Brown S.D."/>
            <person name="Leang C."/>
            <person name="Jewett M.C."/>
            <person name="Kopke M."/>
        </authorList>
    </citation>
    <scope>NUCLEOTIDE SEQUENCE</scope>
    <source>
        <strain evidence="1">DJ015</strain>
    </source>
</reference>
<proteinExistence type="predicted"/>
<accession>A0AAW3WGH3</accession>
<name>A0AAW3WGH3_CLOBE</name>